<evidence type="ECO:0000313" key="10">
    <source>
        <dbReference type="EMBL" id="GAA0747815.1"/>
    </source>
</evidence>
<dbReference type="Gene3D" id="3.40.50.150">
    <property type="entry name" value="Vaccinia Virus protein VP39"/>
    <property type="match status" value="1"/>
</dbReference>
<dbReference type="PRINTS" id="PR00507">
    <property type="entry name" value="N12N6MTFRASE"/>
</dbReference>
<keyword evidence="3" id="KW-0808">Transferase</keyword>
<dbReference type="Pfam" id="PF12950">
    <property type="entry name" value="TaqI_C"/>
    <property type="match status" value="1"/>
</dbReference>
<evidence type="ECO:0000313" key="11">
    <source>
        <dbReference type="Proteomes" id="UP001501510"/>
    </source>
</evidence>
<dbReference type="InterPro" id="IPR025931">
    <property type="entry name" value="TaqI_C"/>
</dbReference>
<organism evidence="10 11">
    <name type="scientific">Clostridium oceanicum</name>
    <dbReference type="NCBI Taxonomy" id="1543"/>
    <lineage>
        <taxon>Bacteria</taxon>
        <taxon>Bacillati</taxon>
        <taxon>Bacillota</taxon>
        <taxon>Clostridia</taxon>
        <taxon>Eubacteriales</taxon>
        <taxon>Clostridiaceae</taxon>
        <taxon>Clostridium</taxon>
    </lineage>
</organism>
<accession>A0ABN1JW19</accession>
<feature type="domain" description="TaqI-like C-terminal specificity" evidence="9">
    <location>
        <begin position="402"/>
        <end position="537"/>
    </location>
</feature>
<evidence type="ECO:0000256" key="7">
    <source>
        <dbReference type="ARBA" id="ARBA00047942"/>
    </source>
</evidence>
<comment type="catalytic activity">
    <reaction evidence="7">
        <text>a 2'-deoxyadenosine in DNA + S-adenosyl-L-methionine = an N(6)-methyl-2'-deoxyadenosine in DNA + S-adenosyl-L-homocysteine + H(+)</text>
        <dbReference type="Rhea" id="RHEA:15197"/>
        <dbReference type="Rhea" id="RHEA-COMP:12418"/>
        <dbReference type="Rhea" id="RHEA-COMP:12419"/>
        <dbReference type="ChEBI" id="CHEBI:15378"/>
        <dbReference type="ChEBI" id="CHEBI:57856"/>
        <dbReference type="ChEBI" id="CHEBI:59789"/>
        <dbReference type="ChEBI" id="CHEBI:90615"/>
        <dbReference type="ChEBI" id="CHEBI:90616"/>
        <dbReference type="EC" id="2.1.1.72"/>
    </reaction>
</comment>
<keyword evidence="5" id="KW-0680">Restriction system</keyword>
<dbReference type="PANTHER" id="PTHR33841">
    <property type="entry name" value="DNA METHYLTRANSFERASE YEEA-RELATED"/>
    <property type="match status" value="1"/>
</dbReference>
<protein>
    <recommendedName>
        <fullName evidence="1">site-specific DNA-methyltransferase (adenine-specific)</fullName>
        <ecNumber evidence="1">2.1.1.72</ecNumber>
    </recommendedName>
</protein>
<dbReference type="EC" id="2.1.1.72" evidence="1"/>
<dbReference type="SUPFAM" id="SSF53335">
    <property type="entry name" value="S-adenosyl-L-methionine-dependent methyltransferases"/>
    <property type="match status" value="1"/>
</dbReference>
<dbReference type="InterPro" id="IPR011639">
    <property type="entry name" value="MethylTrfase_TaqI-like_dom"/>
</dbReference>
<sequence>MKDFIKSIDEIYKLITSSTDSIYKYENINMFKVKFSIPKNDNIYKFYYNNIKGNKEKGVIYTPKDISYYIVKNTISIEDIINNPFIKILDPACGCGNIILPCFFYLKKIFEDNLNDINKKNKIKLKKKDINKHIIYNNLYGYDIDEIAIKVLVIDLFLISGEVKTKNFLRKDFLTEDLFEKFDIYIGNPPYVGHKSVNKQYFKILKEEYGNIYKGKSDISYCFFIKAINNLKDKGKITFITSRYFLESISGKVLRNRLHNDSYVYKIIDFYGIRPFKGVGIDPTIIFLRGKGLKKSTLEVIKPKDNVKTKNKLFFNSYNNCNRFSINEKELQDEGWILIDECSKNIIKKIKSKCSNTLEDLCISHQGIITGCDKAFIVSDETIKTKSLETEIIKPWIKSSYIKGKCIRKNNIFIIYSNLIKDEKIYPNIIKHLSKYKNKLLKRRECVRGLRKWYELQWGRNNIIFDENKIVFPYKASTNKFYIDEENLYFSADIYSITIKDESIISYIDLSKILNSKLYNFYFKCFGKKLGMDLYEYYPNTVMRLMIPLGEKFNKDKDIYNYFGITSEEIKIIEQCI</sequence>
<reference evidence="10 11" key="1">
    <citation type="journal article" date="2019" name="Int. J. Syst. Evol. Microbiol.">
        <title>The Global Catalogue of Microorganisms (GCM) 10K type strain sequencing project: providing services to taxonomists for standard genome sequencing and annotation.</title>
        <authorList>
            <consortium name="The Broad Institute Genomics Platform"/>
            <consortium name="The Broad Institute Genome Sequencing Center for Infectious Disease"/>
            <person name="Wu L."/>
            <person name="Ma J."/>
        </authorList>
    </citation>
    <scope>NUCLEOTIDE SEQUENCE [LARGE SCALE GENOMIC DNA]</scope>
    <source>
        <strain evidence="10 11">JCM 1407</strain>
    </source>
</reference>
<evidence type="ECO:0000256" key="6">
    <source>
        <dbReference type="ARBA" id="ARBA00023125"/>
    </source>
</evidence>
<dbReference type="InterPro" id="IPR029063">
    <property type="entry name" value="SAM-dependent_MTases_sf"/>
</dbReference>
<dbReference type="Proteomes" id="UP001501510">
    <property type="component" value="Unassembled WGS sequence"/>
</dbReference>
<evidence type="ECO:0000256" key="2">
    <source>
        <dbReference type="ARBA" id="ARBA00022603"/>
    </source>
</evidence>
<evidence type="ECO:0000256" key="4">
    <source>
        <dbReference type="ARBA" id="ARBA00022691"/>
    </source>
</evidence>
<keyword evidence="2" id="KW-0489">Methyltransferase</keyword>
<feature type="domain" description="Type II methyltransferase M.TaqI-like" evidence="8">
    <location>
        <begin position="137"/>
        <end position="273"/>
    </location>
</feature>
<dbReference type="RefSeq" id="WP_343764277.1">
    <property type="nucleotide sequence ID" value="NZ_BAAACG010000019.1"/>
</dbReference>
<keyword evidence="11" id="KW-1185">Reference proteome</keyword>
<comment type="caution">
    <text evidence="10">The sequence shown here is derived from an EMBL/GenBank/DDBJ whole genome shotgun (WGS) entry which is preliminary data.</text>
</comment>
<keyword evidence="6" id="KW-0238">DNA-binding</keyword>
<dbReference type="InterPro" id="IPR050953">
    <property type="entry name" value="N4_N6_ade-DNA_methylase"/>
</dbReference>
<evidence type="ECO:0000259" key="8">
    <source>
        <dbReference type="Pfam" id="PF07669"/>
    </source>
</evidence>
<name>A0ABN1JW19_9CLOT</name>
<evidence type="ECO:0000259" key="9">
    <source>
        <dbReference type="Pfam" id="PF12950"/>
    </source>
</evidence>
<evidence type="ECO:0000256" key="3">
    <source>
        <dbReference type="ARBA" id="ARBA00022679"/>
    </source>
</evidence>
<keyword evidence="4" id="KW-0949">S-adenosyl-L-methionine</keyword>
<evidence type="ECO:0000256" key="5">
    <source>
        <dbReference type="ARBA" id="ARBA00022747"/>
    </source>
</evidence>
<dbReference type="PANTHER" id="PTHR33841:SF6">
    <property type="entry name" value="TYPE II METHYLTRANSFERASE M.HINDII"/>
    <property type="match status" value="1"/>
</dbReference>
<dbReference type="EMBL" id="BAAACG010000019">
    <property type="protein sequence ID" value="GAA0747815.1"/>
    <property type="molecule type" value="Genomic_DNA"/>
</dbReference>
<evidence type="ECO:0000256" key="1">
    <source>
        <dbReference type="ARBA" id="ARBA00011900"/>
    </source>
</evidence>
<dbReference type="Pfam" id="PF07669">
    <property type="entry name" value="Eco57I"/>
    <property type="match status" value="1"/>
</dbReference>
<gene>
    <name evidence="10" type="ORF">GCM10008906_37350</name>
</gene>
<proteinExistence type="predicted"/>